<evidence type="ECO:0000256" key="9">
    <source>
        <dbReference type="ARBA" id="ARBA00038126"/>
    </source>
</evidence>
<dbReference type="EC" id="2.1.1.85" evidence="3"/>
<feature type="compositionally biased region" description="Polar residues" evidence="10">
    <location>
        <begin position="23"/>
        <end position="48"/>
    </location>
</feature>
<dbReference type="GO" id="GO:0018064">
    <property type="term" value="F:protein-L-histidine N-tele-methyltransferase activity"/>
    <property type="evidence" value="ECO:0007669"/>
    <property type="project" value="UniProtKB-EC"/>
</dbReference>
<dbReference type="Gene3D" id="3.40.50.150">
    <property type="entry name" value="Vaccinia Virus protein VP39"/>
    <property type="match status" value="1"/>
</dbReference>
<dbReference type="EMBL" id="QLNQ01000024">
    <property type="protein sequence ID" value="RCK63644.1"/>
    <property type="molecule type" value="Genomic_DNA"/>
</dbReference>
<dbReference type="InterPro" id="IPR029063">
    <property type="entry name" value="SAM-dependent_MTases_sf"/>
</dbReference>
<evidence type="ECO:0000256" key="7">
    <source>
        <dbReference type="ARBA" id="ARBA00022691"/>
    </source>
</evidence>
<dbReference type="InterPro" id="IPR019410">
    <property type="entry name" value="Methyltransf_16"/>
</dbReference>
<comment type="subcellular location">
    <subcellularLocation>
        <location evidence="2">Cytoplasm</location>
    </subcellularLocation>
    <subcellularLocation>
        <location evidence="1">Nucleus</location>
    </subcellularLocation>
</comment>
<keyword evidence="5 11" id="KW-0489">Methyltransferase</keyword>
<keyword evidence="8" id="KW-0539">Nucleus</keyword>
<accession>A0A367YCP3</accession>
<proteinExistence type="inferred from homology"/>
<keyword evidence="12" id="KW-1185">Reference proteome</keyword>
<gene>
    <name evidence="11" type="primary">HPM1_1</name>
    <name evidence="11" type="ORF">Cantr_10051</name>
</gene>
<reference evidence="11 12" key="1">
    <citation type="submission" date="2018-06" db="EMBL/GenBank/DDBJ databases">
        <title>Whole genome sequencing of Candida tropicalis (genome annotated by CSBL at Korea University).</title>
        <authorList>
            <person name="Ahn J."/>
        </authorList>
    </citation>
    <scope>NUCLEOTIDE SEQUENCE [LARGE SCALE GENOMIC DNA]</scope>
    <source>
        <strain evidence="11 12">ATCC 20962</strain>
    </source>
</reference>
<evidence type="ECO:0000256" key="8">
    <source>
        <dbReference type="ARBA" id="ARBA00023242"/>
    </source>
</evidence>
<evidence type="ECO:0000256" key="1">
    <source>
        <dbReference type="ARBA" id="ARBA00004123"/>
    </source>
</evidence>
<evidence type="ECO:0000256" key="6">
    <source>
        <dbReference type="ARBA" id="ARBA00022679"/>
    </source>
</evidence>
<dbReference type="Proteomes" id="UP000253472">
    <property type="component" value="Unassembled WGS sequence"/>
</dbReference>
<dbReference type="AlphaFoldDB" id="A0A367YCP3"/>
<feature type="region of interest" description="Disordered" evidence="10">
    <location>
        <begin position="1"/>
        <end position="48"/>
    </location>
</feature>
<evidence type="ECO:0000256" key="2">
    <source>
        <dbReference type="ARBA" id="ARBA00004496"/>
    </source>
</evidence>
<dbReference type="PANTHER" id="PTHR14614">
    <property type="entry name" value="HEPATOCELLULAR CARCINOMA-ASSOCIATED ANTIGEN"/>
    <property type="match status" value="1"/>
</dbReference>
<comment type="similarity">
    <text evidence="9">Belongs to the methyltransferase superfamily. METTL18 family.</text>
</comment>
<keyword evidence="4" id="KW-0963">Cytoplasm</keyword>
<dbReference type="GO" id="GO:0005737">
    <property type="term" value="C:cytoplasm"/>
    <property type="evidence" value="ECO:0007669"/>
    <property type="project" value="UniProtKB-SubCell"/>
</dbReference>
<name>A0A367YCP3_9ASCO</name>
<evidence type="ECO:0000256" key="10">
    <source>
        <dbReference type="SAM" id="MobiDB-lite"/>
    </source>
</evidence>
<evidence type="ECO:0000256" key="4">
    <source>
        <dbReference type="ARBA" id="ARBA00022490"/>
    </source>
</evidence>
<dbReference type="OrthoDB" id="1723750at2759"/>
<keyword evidence="7" id="KW-0949">S-adenosyl-L-methionine</keyword>
<dbReference type="STRING" id="5486.A0A367YCP3"/>
<protein>
    <recommendedName>
        <fullName evidence="3">protein-histidine N-methyltransferase</fullName>
        <ecNumber evidence="3">2.1.1.85</ecNumber>
    </recommendedName>
</protein>
<organism evidence="11 12">
    <name type="scientific">Candida viswanathii</name>
    <dbReference type="NCBI Taxonomy" id="5486"/>
    <lineage>
        <taxon>Eukaryota</taxon>
        <taxon>Fungi</taxon>
        <taxon>Dikarya</taxon>
        <taxon>Ascomycota</taxon>
        <taxon>Saccharomycotina</taxon>
        <taxon>Pichiomycetes</taxon>
        <taxon>Debaryomycetaceae</taxon>
        <taxon>Candida/Lodderomyces clade</taxon>
        <taxon>Candida</taxon>
    </lineage>
</organism>
<dbReference type="GO" id="GO:0005634">
    <property type="term" value="C:nucleus"/>
    <property type="evidence" value="ECO:0007669"/>
    <property type="project" value="UniProtKB-SubCell"/>
</dbReference>
<sequence length="360" mass="40371">MSFSFGFTKDDFSDDDDIDESSQIQPTTAPTNQSQSPNSALDSLQLSPKNLPKQHSLDSLLSSLQNVRITFDNYTTTGGNVIYRRELFDVKHQIMTEDDRDNAQLSELLIDENNNDLQKNVYEGGFKSWECSYDTVDKLAGLIDNGQLTSSSVLEFGCGTALPSCFILLKKLQLENKLPLELILSDFNLDVLRLVTLPNIITHWASTLPVEKLHSLVTSDDNPRFNNDELFLTPQLLNQFKTDLAGFNIDLKFISGGWGNEFNQMVANDAIDFIISSETIYSPESLPIVAESIKEILLSSPAKSSMALVAAKNIYFGVGGSLIEFINYFNSIKTKEFKVDVEEINDAQLKRSLVYIRYNK</sequence>
<dbReference type="GO" id="GO:0032259">
    <property type="term" value="P:methylation"/>
    <property type="evidence" value="ECO:0007669"/>
    <property type="project" value="UniProtKB-KW"/>
</dbReference>
<comment type="caution">
    <text evidence="11">The sequence shown here is derived from an EMBL/GenBank/DDBJ whole genome shotgun (WGS) entry which is preliminary data.</text>
</comment>
<evidence type="ECO:0000313" key="11">
    <source>
        <dbReference type="EMBL" id="RCK63644.1"/>
    </source>
</evidence>
<dbReference type="PANTHER" id="PTHR14614:SF39">
    <property type="entry name" value="HISTIDINE PROTEIN METHYLTRANSFERASE 1 HOMOLOG"/>
    <property type="match status" value="1"/>
</dbReference>
<keyword evidence="6 11" id="KW-0808">Transferase</keyword>
<evidence type="ECO:0000256" key="3">
    <source>
        <dbReference type="ARBA" id="ARBA00012533"/>
    </source>
</evidence>
<evidence type="ECO:0000256" key="5">
    <source>
        <dbReference type="ARBA" id="ARBA00022603"/>
    </source>
</evidence>
<evidence type="ECO:0000313" key="12">
    <source>
        <dbReference type="Proteomes" id="UP000253472"/>
    </source>
</evidence>